<keyword evidence="2" id="KW-0812">Transmembrane</keyword>
<feature type="region of interest" description="Disordered" evidence="1">
    <location>
        <begin position="145"/>
        <end position="271"/>
    </location>
</feature>
<keyword evidence="4" id="KW-1185">Reference proteome</keyword>
<sequence length="307" mass="31375">MTAAPDAYAIDPSKGRPGFCASGTGVTVVVDFQALGGTTIVRCDPQAGRGTGLDALKNAGFQIAGVQRWGEAFICRIENRPSAVEKIPIKGNSGYREACVDTPPASGYWSYWHAGNNCAWEYSQWGVKNRDFVQGGFEGWSFSLNATADTNPKPRVAAVRPGTAGQPCNAPDEPPPSGDDPNERQPNTRNGPGAQPGGTDPGGGSNGNTGNGGGTGGGQGGGGGGGDDPVTRGGKLPPPRPRDGSTADDPARNVAFSGGENQPDVDDVLKKQSGASDYAPWAAGGAAVALAAASWAVARRRRRARDA</sequence>
<evidence type="ECO:0000313" key="4">
    <source>
        <dbReference type="Proteomes" id="UP000282674"/>
    </source>
</evidence>
<dbReference type="OrthoDB" id="4401005at2"/>
<dbReference type="EMBL" id="RFFG01000137">
    <property type="protein sequence ID" value="RMI36429.1"/>
    <property type="molecule type" value="Genomic_DNA"/>
</dbReference>
<protein>
    <submittedName>
        <fullName evidence="3">ABC transporter substrate-binding protein</fullName>
    </submittedName>
</protein>
<proteinExistence type="predicted"/>
<evidence type="ECO:0000256" key="2">
    <source>
        <dbReference type="SAM" id="Phobius"/>
    </source>
</evidence>
<keyword evidence="2" id="KW-0472">Membrane</keyword>
<accession>A0A3M2LFZ5</accession>
<organism evidence="3 4">
    <name type="scientific">Actinomadura harenae</name>
    <dbReference type="NCBI Taxonomy" id="2483351"/>
    <lineage>
        <taxon>Bacteria</taxon>
        <taxon>Bacillati</taxon>
        <taxon>Actinomycetota</taxon>
        <taxon>Actinomycetes</taxon>
        <taxon>Streptosporangiales</taxon>
        <taxon>Thermomonosporaceae</taxon>
        <taxon>Actinomadura</taxon>
    </lineage>
</organism>
<keyword evidence="2" id="KW-1133">Transmembrane helix</keyword>
<evidence type="ECO:0000313" key="3">
    <source>
        <dbReference type="EMBL" id="RMI36429.1"/>
    </source>
</evidence>
<feature type="transmembrane region" description="Helical" evidence="2">
    <location>
        <begin position="278"/>
        <end position="298"/>
    </location>
</feature>
<dbReference type="AlphaFoldDB" id="A0A3M2LFZ5"/>
<feature type="compositionally biased region" description="Basic and acidic residues" evidence="1">
    <location>
        <begin position="240"/>
        <end position="251"/>
    </location>
</feature>
<reference evidence="3 4" key="1">
    <citation type="submission" date="2018-10" db="EMBL/GenBank/DDBJ databases">
        <title>Isolation from soil.</title>
        <authorList>
            <person name="Hu J."/>
        </authorList>
    </citation>
    <scope>NUCLEOTIDE SEQUENCE [LARGE SCALE GENOMIC DNA]</scope>
    <source>
        <strain evidence="3 4">NEAU-Ht49</strain>
    </source>
</reference>
<name>A0A3M2LFZ5_9ACTN</name>
<dbReference type="Proteomes" id="UP000282674">
    <property type="component" value="Unassembled WGS sequence"/>
</dbReference>
<comment type="caution">
    <text evidence="3">The sequence shown here is derived from an EMBL/GenBank/DDBJ whole genome shotgun (WGS) entry which is preliminary data.</text>
</comment>
<evidence type="ECO:0000256" key="1">
    <source>
        <dbReference type="SAM" id="MobiDB-lite"/>
    </source>
</evidence>
<feature type="compositionally biased region" description="Gly residues" evidence="1">
    <location>
        <begin position="194"/>
        <end position="227"/>
    </location>
</feature>
<gene>
    <name evidence="3" type="ORF">EBO15_38710</name>
</gene>